<comment type="caution">
    <text evidence="2">The sequence shown here is derived from an EMBL/GenBank/DDBJ whole genome shotgun (WGS) entry which is preliminary data.</text>
</comment>
<feature type="region of interest" description="Disordered" evidence="1">
    <location>
        <begin position="1"/>
        <end position="69"/>
    </location>
</feature>
<feature type="compositionally biased region" description="Low complexity" evidence="1">
    <location>
        <begin position="13"/>
        <end position="23"/>
    </location>
</feature>
<protein>
    <submittedName>
        <fullName evidence="2">Uncharacterized protein</fullName>
    </submittedName>
</protein>
<evidence type="ECO:0000256" key="1">
    <source>
        <dbReference type="SAM" id="MobiDB-lite"/>
    </source>
</evidence>
<organism evidence="2 3">
    <name type="scientific">Aromia moschata</name>
    <dbReference type="NCBI Taxonomy" id="1265417"/>
    <lineage>
        <taxon>Eukaryota</taxon>
        <taxon>Metazoa</taxon>
        <taxon>Ecdysozoa</taxon>
        <taxon>Arthropoda</taxon>
        <taxon>Hexapoda</taxon>
        <taxon>Insecta</taxon>
        <taxon>Pterygota</taxon>
        <taxon>Neoptera</taxon>
        <taxon>Endopterygota</taxon>
        <taxon>Coleoptera</taxon>
        <taxon>Polyphaga</taxon>
        <taxon>Cucujiformia</taxon>
        <taxon>Chrysomeloidea</taxon>
        <taxon>Cerambycidae</taxon>
        <taxon>Cerambycinae</taxon>
        <taxon>Callichromatini</taxon>
        <taxon>Aromia</taxon>
    </lineage>
</organism>
<feature type="region of interest" description="Disordered" evidence="1">
    <location>
        <begin position="91"/>
        <end position="164"/>
    </location>
</feature>
<reference evidence="2" key="1">
    <citation type="journal article" date="2023" name="Insect Mol. Biol.">
        <title>Genome sequencing provides insights into the evolution of gene families encoding plant cell wall-degrading enzymes in longhorned beetles.</title>
        <authorList>
            <person name="Shin N.R."/>
            <person name="Okamura Y."/>
            <person name="Kirsch R."/>
            <person name="Pauchet Y."/>
        </authorList>
    </citation>
    <scope>NUCLEOTIDE SEQUENCE</scope>
    <source>
        <strain evidence="2">AMC_N1</strain>
    </source>
</reference>
<sequence length="164" mass="18448">MYPLRLNQQSHIQNQNVQNQLQQRSESTYGVRGITPGLANRTEGHGTTERQRDNYSTTERRRDNYAAMESSYGTRTTLLILRVVGSLRKMRKSNRARPESMYGMLGAQSRRVQSAQSDDSSYSSYTVNSNSRNAAAGSANNSAYHSSQNPGNYPPKATTRVRHQ</sequence>
<evidence type="ECO:0000313" key="2">
    <source>
        <dbReference type="EMBL" id="KAJ8941435.1"/>
    </source>
</evidence>
<proteinExistence type="predicted"/>
<dbReference type="EMBL" id="JAPWTK010000373">
    <property type="protein sequence ID" value="KAJ8941435.1"/>
    <property type="molecule type" value="Genomic_DNA"/>
</dbReference>
<feature type="compositionally biased region" description="Low complexity" evidence="1">
    <location>
        <begin position="112"/>
        <end position="147"/>
    </location>
</feature>
<feature type="compositionally biased region" description="Polar residues" evidence="1">
    <location>
        <begin position="1"/>
        <end position="12"/>
    </location>
</feature>
<evidence type="ECO:0000313" key="3">
    <source>
        <dbReference type="Proteomes" id="UP001162162"/>
    </source>
</evidence>
<dbReference type="AlphaFoldDB" id="A0AAV8XSG7"/>
<accession>A0AAV8XSG7</accession>
<keyword evidence="3" id="KW-1185">Reference proteome</keyword>
<name>A0AAV8XSG7_9CUCU</name>
<feature type="compositionally biased region" description="Basic and acidic residues" evidence="1">
    <location>
        <begin position="42"/>
        <end position="64"/>
    </location>
</feature>
<gene>
    <name evidence="2" type="ORF">NQ318_016067</name>
</gene>
<dbReference type="Proteomes" id="UP001162162">
    <property type="component" value="Unassembled WGS sequence"/>
</dbReference>